<dbReference type="Gene3D" id="3.40.50.300">
    <property type="entry name" value="P-loop containing nucleotide triphosphate hydrolases"/>
    <property type="match status" value="3"/>
</dbReference>
<dbReference type="InterPro" id="IPR050130">
    <property type="entry name" value="ClpA_ClpB"/>
</dbReference>
<dbReference type="GO" id="GO:0005524">
    <property type="term" value="F:ATP binding"/>
    <property type="evidence" value="ECO:0007669"/>
    <property type="project" value="UniProtKB-KW"/>
</dbReference>
<protein>
    <submittedName>
        <fullName evidence="10">ClpV1 family T6SS ATPase</fullName>
    </submittedName>
</protein>
<evidence type="ECO:0000313" key="11">
    <source>
        <dbReference type="Proteomes" id="UP000062519"/>
    </source>
</evidence>
<dbReference type="InterPro" id="IPR036628">
    <property type="entry name" value="Clp_N_dom_sf"/>
</dbReference>
<dbReference type="PRINTS" id="PR00300">
    <property type="entry name" value="CLPPROTEASEA"/>
</dbReference>
<gene>
    <name evidence="10" type="ORF">WS70_21435</name>
</gene>
<dbReference type="SMART" id="SM01086">
    <property type="entry name" value="ClpB_D2-small"/>
    <property type="match status" value="1"/>
</dbReference>
<proteinExistence type="inferred from homology"/>
<keyword evidence="11" id="KW-1185">Reference proteome</keyword>
<dbReference type="PANTHER" id="PTHR11638">
    <property type="entry name" value="ATP-DEPENDENT CLP PROTEASE"/>
    <property type="match status" value="1"/>
</dbReference>
<dbReference type="KEGG" id="buu:WS70_21435"/>
<name>A0A1B4FL47_9BURK</name>
<dbReference type="InterPro" id="IPR003959">
    <property type="entry name" value="ATPase_AAA_core"/>
</dbReference>
<dbReference type="InterPro" id="IPR004176">
    <property type="entry name" value="Clp_R_N"/>
</dbReference>
<dbReference type="InterPro" id="IPR027417">
    <property type="entry name" value="P-loop_NTPase"/>
</dbReference>
<dbReference type="PANTHER" id="PTHR11638:SF184">
    <property type="entry name" value="ATPASE WITH CHAPERONE ACTIVITY"/>
    <property type="match status" value="1"/>
</dbReference>
<dbReference type="EMBL" id="CP013387">
    <property type="protein sequence ID" value="AOJ04403.1"/>
    <property type="molecule type" value="Genomic_DNA"/>
</dbReference>
<evidence type="ECO:0000259" key="9">
    <source>
        <dbReference type="PROSITE" id="PS51903"/>
    </source>
</evidence>
<dbReference type="Pfam" id="PF00004">
    <property type="entry name" value="AAA"/>
    <property type="match status" value="1"/>
</dbReference>
<keyword evidence="4" id="KW-0067">ATP-binding</keyword>
<dbReference type="CDD" id="cd00009">
    <property type="entry name" value="AAA"/>
    <property type="match status" value="1"/>
</dbReference>
<evidence type="ECO:0000256" key="2">
    <source>
        <dbReference type="ARBA" id="ARBA00022737"/>
    </source>
</evidence>
<organism evidence="10 11">
    <name type="scientific">Burkholderia mayonis</name>
    <dbReference type="NCBI Taxonomy" id="1385591"/>
    <lineage>
        <taxon>Bacteria</taxon>
        <taxon>Pseudomonadati</taxon>
        <taxon>Pseudomonadota</taxon>
        <taxon>Betaproteobacteria</taxon>
        <taxon>Burkholderiales</taxon>
        <taxon>Burkholderiaceae</taxon>
        <taxon>Burkholderia</taxon>
        <taxon>pseudomallei group</taxon>
    </lineage>
</organism>
<keyword evidence="2 7" id="KW-0677">Repeat</keyword>
<comment type="function">
    <text evidence="6">Part of a stress-induced multi-chaperone system, it is involved in the recovery of the cell from heat-induced damage, in cooperation with DnaK, DnaJ and GrpE. Acts before DnaK, in the processing of protein aggregates. Protein binding stimulates the ATPase activity; ATP hydrolysis unfolds the denatured protein aggregates, which probably helps expose new hydrophobic binding sites on the surface of ClpB-bound aggregates, contributing to the solubilization and refolding of denatured protein aggregates by DnaK.</text>
</comment>
<evidence type="ECO:0000256" key="4">
    <source>
        <dbReference type="ARBA" id="ARBA00022840"/>
    </source>
</evidence>
<evidence type="ECO:0000256" key="7">
    <source>
        <dbReference type="PROSITE-ProRule" id="PRU01251"/>
    </source>
</evidence>
<dbReference type="CDD" id="cd19499">
    <property type="entry name" value="RecA-like_ClpB_Hsp104-like"/>
    <property type="match status" value="1"/>
</dbReference>
<dbReference type="Gene3D" id="1.10.1780.10">
    <property type="entry name" value="Clp, N-terminal domain"/>
    <property type="match status" value="1"/>
</dbReference>
<evidence type="ECO:0000256" key="5">
    <source>
        <dbReference type="ARBA" id="ARBA00023186"/>
    </source>
</evidence>
<dbReference type="InterPro" id="IPR001270">
    <property type="entry name" value="ClpA/B"/>
</dbReference>
<dbReference type="InterPro" id="IPR003593">
    <property type="entry name" value="AAA+_ATPase"/>
</dbReference>
<evidence type="ECO:0000256" key="1">
    <source>
        <dbReference type="ARBA" id="ARBA00008675"/>
    </source>
</evidence>
<evidence type="ECO:0000256" key="8">
    <source>
        <dbReference type="SAM" id="MobiDB-lite"/>
    </source>
</evidence>
<dbReference type="NCBIfam" id="TIGR03345">
    <property type="entry name" value="VI_ClpV1"/>
    <property type="match status" value="1"/>
</dbReference>
<dbReference type="GO" id="GO:0005737">
    <property type="term" value="C:cytoplasm"/>
    <property type="evidence" value="ECO:0007669"/>
    <property type="project" value="TreeGrafter"/>
</dbReference>
<keyword evidence="5" id="KW-0143">Chaperone</keyword>
<dbReference type="AlphaFoldDB" id="A0A1B4FL47"/>
<dbReference type="PROSITE" id="PS51903">
    <property type="entry name" value="CLP_R"/>
    <property type="match status" value="1"/>
</dbReference>
<dbReference type="SUPFAM" id="SSF81923">
    <property type="entry name" value="Double Clp-N motif"/>
    <property type="match status" value="1"/>
</dbReference>
<dbReference type="PROSITE" id="PS00870">
    <property type="entry name" value="CLPAB_1"/>
    <property type="match status" value="1"/>
</dbReference>
<dbReference type="RefSeq" id="WP_059598443.1">
    <property type="nucleotide sequence ID" value="NZ_CP013387.1"/>
</dbReference>
<dbReference type="InterPro" id="IPR041546">
    <property type="entry name" value="ClpA/ClpB_AAA_lid"/>
</dbReference>
<dbReference type="Pfam" id="PF02861">
    <property type="entry name" value="Clp_N"/>
    <property type="match status" value="1"/>
</dbReference>
<dbReference type="InterPro" id="IPR017729">
    <property type="entry name" value="ATPase_T6SS_ClpV1"/>
</dbReference>
<reference evidence="10 11" key="1">
    <citation type="submission" date="2015-12" db="EMBL/GenBank/DDBJ databases">
        <title>Diversity of Burkholderia near neighbor genomes.</title>
        <authorList>
            <person name="Sahl J."/>
            <person name="Wagner D."/>
            <person name="Keim P."/>
        </authorList>
    </citation>
    <scope>NUCLEOTIDE SEQUENCE [LARGE SCALE GENOMIC DNA]</scope>
    <source>
        <strain evidence="10 11">BDU6</strain>
    </source>
</reference>
<keyword evidence="3" id="KW-0547">Nucleotide-binding</keyword>
<dbReference type="Pfam" id="PF07724">
    <property type="entry name" value="AAA_2"/>
    <property type="match status" value="1"/>
</dbReference>
<feature type="region of interest" description="Disordered" evidence="8">
    <location>
        <begin position="160"/>
        <end position="189"/>
    </location>
</feature>
<comment type="similarity">
    <text evidence="1">Belongs to the ClpA/ClpB family.</text>
</comment>
<evidence type="ECO:0000256" key="6">
    <source>
        <dbReference type="ARBA" id="ARBA00025613"/>
    </source>
</evidence>
<dbReference type="Pfam" id="PF10431">
    <property type="entry name" value="ClpB_D2-small"/>
    <property type="match status" value="1"/>
</dbReference>
<dbReference type="SUPFAM" id="SSF52540">
    <property type="entry name" value="P-loop containing nucleoside triphosphate hydrolases"/>
    <property type="match status" value="2"/>
</dbReference>
<sequence>MTISRQALFGKLGGTLFRGIESATAFCKLRGNPYVELVHWLHQLLQQADSDLHRIVRCAGIDRDTLDRDMARALAALPVGASSISDFSHHIETAIERAWVLATLRFDDRRIRGAWLVAALVHTPDLRRVLLSISPAFGRIAPDGIDDALPAWIEGSPEAADAPYDNSDFSPATPGEVSNAMPPASKGSPLEQYCTDLTARARNGGIDPVVGRELEIRTMIDVLLRRRQNNPLLTGEAGVGKTAVVEGLARAIATGDVPPKLAEVRLMSLDVGALLAGASMKGEFEARLKGVLETAAKSAAPVILFVDEVHTLIGAGGQAGTGDAANLLKPALARGTIRTIGATTWSEYKRHIEKDPALTRRFQVLQVPEPEEPAAVHMVRGLAQMFSRHHGVAVRDEAIRAAVKLSHRYIPSRQLPDKAISLLDTACARVALSQHAAPRELQDVRQRLQAARIELDLLRQEARIGLAAGRSVAAARERIAALSAEEAAVDARWKAQADAAQALLAAREAALAGDPEPATDTPDATSNTALRELERVLAASQGDTPLVFPEVNEAIVAEIVADWTGIPVGRMVTDEVTAVRTLPATLEARVIGQPDALRQIGERVQTARAGLIDPKKPLGVFLLAGPSGVGKTETALALAEALYGGEQNLITINMSEYQEAHTVSGLKGAPPGYVGYGEGGVLTEAVRRRPYSVVLLDEIEKGHRDVHEMFFQVFDKGYMEDGDGRYIDFRNTTILLTSNVGSDLSASLCADASLAPDAAGLRDALMPELLKVFPAAFLGRVTVVPYRPLEQGALSRIVRLHLDRVVTRMADNHRIALAYDDAVVDYIVGRCLVQETGARLLIGFIEQHVLPRLSALWLDAFGSKEALARIDVDVADPAAPALEALAFHPGYADRATSPATSPTAPLFVEQAN</sequence>
<dbReference type="Proteomes" id="UP000062519">
    <property type="component" value="Chromosome 2"/>
</dbReference>
<dbReference type="SMART" id="SM00382">
    <property type="entry name" value="AAA"/>
    <property type="match status" value="2"/>
</dbReference>
<evidence type="ECO:0000256" key="3">
    <source>
        <dbReference type="ARBA" id="ARBA00022741"/>
    </source>
</evidence>
<dbReference type="InterPro" id="IPR018368">
    <property type="entry name" value="ClpA/B_CS1"/>
</dbReference>
<dbReference type="GO" id="GO:0034605">
    <property type="term" value="P:cellular response to heat"/>
    <property type="evidence" value="ECO:0007669"/>
    <property type="project" value="TreeGrafter"/>
</dbReference>
<dbReference type="InterPro" id="IPR019489">
    <property type="entry name" value="Clp_ATPase_C"/>
</dbReference>
<dbReference type="GO" id="GO:0016887">
    <property type="term" value="F:ATP hydrolysis activity"/>
    <property type="evidence" value="ECO:0007669"/>
    <property type="project" value="InterPro"/>
</dbReference>
<accession>A0A1B4FL47</accession>
<dbReference type="Gene3D" id="1.10.8.60">
    <property type="match status" value="1"/>
</dbReference>
<feature type="domain" description="Clp R" evidence="9">
    <location>
        <begin position="9"/>
        <end position="156"/>
    </location>
</feature>
<dbReference type="Pfam" id="PF17871">
    <property type="entry name" value="AAA_lid_9"/>
    <property type="match status" value="1"/>
</dbReference>
<evidence type="ECO:0000313" key="10">
    <source>
        <dbReference type="EMBL" id="AOJ04403.1"/>
    </source>
</evidence>